<keyword evidence="4" id="KW-1185">Reference proteome</keyword>
<dbReference type="RefSeq" id="WP_189491754.1">
    <property type="nucleotide sequence ID" value="NZ_BMZG01000003.1"/>
</dbReference>
<proteinExistence type="predicted"/>
<dbReference type="Pfam" id="PF04536">
    <property type="entry name" value="TPM_phosphatase"/>
    <property type="match status" value="1"/>
</dbReference>
<dbReference type="EMBL" id="BMZG01000003">
    <property type="protein sequence ID" value="GHA69067.1"/>
    <property type="molecule type" value="Genomic_DNA"/>
</dbReference>
<dbReference type="AlphaFoldDB" id="A0A8J3CM97"/>
<gene>
    <name evidence="3" type="ORF">GCM10009007_07350</name>
</gene>
<feature type="region of interest" description="Disordered" evidence="1">
    <location>
        <begin position="160"/>
        <end position="179"/>
    </location>
</feature>
<organism evidence="3 4">
    <name type="scientific">Formosimonas limnophila</name>
    <dbReference type="NCBI Taxonomy" id="1384487"/>
    <lineage>
        <taxon>Bacteria</taxon>
        <taxon>Pseudomonadati</taxon>
        <taxon>Pseudomonadota</taxon>
        <taxon>Betaproteobacteria</taxon>
        <taxon>Burkholderiales</taxon>
        <taxon>Burkholderiaceae</taxon>
        <taxon>Formosimonas</taxon>
    </lineage>
</organism>
<protein>
    <submittedName>
        <fullName evidence="3">Membrane protein</fullName>
    </submittedName>
</protein>
<feature type="domain" description="TPM" evidence="2">
    <location>
        <begin position="31"/>
        <end position="154"/>
    </location>
</feature>
<sequence>MKYFPPLELSFWQHCTRLLRHWFTFSWQTRQLLPTEKREALADHIEQSELKHTGEIAIAFETRLPYSYLVRQARARERAWTVFSKMQVWDTPDNNGVLIYFLVAERRIEILADRGIARLVEQATWDTWVHELYVSLQNHELHKGLHSVIDQIGATLAQHFPQSASDETDNRTTNQPEIL</sequence>
<name>A0A8J3CM97_9BURK</name>
<evidence type="ECO:0000256" key="1">
    <source>
        <dbReference type="SAM" id="MobiDB-lite"/>
    </source>
</evidence>
<dbReference type="PANTHER" id="PTHR30373:SF8">
    <property type="entry name" value="BLL7265 PROTEIN"/>
    <property type="match status" value="1"/>
</dbReference>
<accession>A0A8J3CM97</accession>
<reference evidence="3" key="2">
    <citation type="submission" date="2020-09" db="EMBL/GenBank/DDBJ databases">
        <authorList>
            <person name="Sun Q."/>
            <person name="Kim S."/>
        </authorList>
    </citation>
    <scope>NUCLEOTIDE SEQUENCE</scope>
    <source>
        <strain evidence="3">KCTC 32501</strain>
    </source>
</reference>
<reference evidence="3" key="1">
    <citation type="journal article" date="2014" name="Int. J. Syst. Evol. Microbiol.">
        <title>Complete genome sequence of Corynebacterium casei LMG S-19264T (=DSM 44701T), isolated from a smear-ripened cheese.</title>
        <authorList>
            <consortium name="US DOE Joint Genome Institute (JGI-PGF)"/>
            <person name="Walter F."/>
            <person name="Albersmeier A."/>
            <person name="Kalinowski J."/>
            <person name="Ruckert C."/>
        </authorList>
    </citation>
    <scope>NUCLEOTIDE SEQUENCE</scope>
    <source>
        <strain evidence="3">KCTC 32501</strain>
    </source>
</reference>
<evidence type="ECO:0000313" key="3">
    <source>
        <dbReference type="EMBL" id="GHA69067.1"/>
    </source>
</evidence>
<evidence type="ECO:0000313" key="4">
    <source>
        <dbReference type="Proteomes" id="UP000614287"/>
    </source>
</evidence>
<dbReference type="Proteomes" id="UP000614287">
    <property type="component" value="Unassembled WGS sequence"/>
</dbReference>
<evidence type="ECO:0000259" key="2">
    <source>
        <dbReference type="Pfam" id="PF04536"/>
    </source>
</evidence>
<dbReference type="InterPro" id="IPR007621">
    <property type="entry name" value="TPM_dom"/>
</dbReference>
<dbReference type="Gene3D" id="3.10.310.50">
    <property type="match status" value="1"/>
</dbReference>
<dbReference type="PANTHER" id="PTHR30373">
    <property type="entry name" value="UPF0603 PROTEIN YGCG"/>
    <property type="match status" value="1"/>
</dbReference>
<comment type="caution">
    <text evidence="3">The sequence shown here is derived from an EMBL/GenBank/DDBJ whole genome shotgun (WGS) entry which is preliminary data.</text>
</comment>